<accession>A0A521FN75</accession>
<dbReference type="Proteomes" id="UP000319014">
    <property type="component" value="Unassembled WGS sequence"/>
</dbReference>
<protein>
    <submittedName>
        <fullName evidence="1">Uncharacterized protein</fullName>
    </submittedName>
</protein>
<dbReference type="EMBL" id="FXTK01000028">
    <property type="protein sequence ID" value="SMO97612.1"/>
    <property type="molecule type" value="Genomic_DNA"/>
</dbReference>
<keyword evidence="2" id="KW-1185">Reference proteome</keyword>
<dbReference type="RefSeq" id="WP_185958752.1">
    <property type="nucleotide sequence ID" value="NZ_FXTK01000028.1"/>
</dbReference>
<evidence type="ECO:0000313" key="1">
    <source>
        <dbReference type="EMBL" id="SMO97612.1"/>
    </source>
</evidence>
<sequence>MRTVALTDALTGITDIFHNPPWHLESLLAYKHWCIVRLVNSDGVRLMIPTTARRVTLDERFALWVPIVSPLTMGSIESLGQGRAEEVEIAPPLVPGLNEEPQPYPVRFLRRNTHDES</sequence>
<dbReference type="AlphaFoldDB" id="A0A521FN75"/>
<evidence type="ECO:0000313" key="2">
    <source>
        <dbReference type="Proteomes" id="UP000319014"/>
    </source>
</evidence>
<name>A0A521FN75_9RHOB</name>
<reference evidence="1 2" key="1">
    <citation type="submission" date="2017-05" db="EMBL/GenBank/DDBJ databases">
        <authorList>
            <person name="Varghese N."/>
            <person name="Submissions S."/>
        </authorList>
    </citation>
    <scope>NUCLEOTIDE SEQUENCE [LARGE SCALE GENOMIC DNA]</scope>
    <source>
        <strain evidence="1 2">DSM 100094</strain>
    </source>
</reference>
<organism evidence="1 2">
    <name type="scientific">Paracoccus laeviglucosivorans</name>
    <dbReference type="NCBI Taxonomy" id="1197861"/>
    <lineage>
        <taxon>Bacteria</taxon>
        <taxon>Pseudomonadati</taxon>
        <taxon>Pseudomonadota</taxon>
        <taxon>Alphaproteobacteria</taxon>
        <taxon>Rhodobacterales</taxon>
        <taxon>Paracoccaceae</taxon>
        <taxon>Paracoccus</taxon>
    </lineage>
</organism>
<proteinExistence type="predicted"/>
<gene>
    <name evidence="1" type="ORF">SAMN06265221_12836</name>
</gene>